<feature type="transmembrane region" description="Helical" evidence="1">
    <location>
        <begin position="67"/>
        <end position="88"/>
    </location>
</feature>
<keyword evidence="1" id="KW-0812">Transmembrane</keyword>
<evidence type="ECO:0000256" key="1">
    <source>
        <dbReference type="SAM" id="Phobius"/>
    </source>
</evidence>
<reference evidence="2 3" key="1">
    <citation type="submission" date="2019-09" db="EMBL/GenBank/DDBJ databases">
        <title>Consistent, comparative and evidence-based genome assembly and annotation for Cryptosporidium parvum, C. hominis and C. tyzzeri.</title>
        <authorList>
            <person name="Baptista R.P."/>
            <person name="Li Y."/>
            <person name="Sateriale A."/>
            <person name="Ansell B."/>
            <person name="Jex A."/>
            <person name="Sanders M."/>
            <person name="Brooks K."/>
            <person name="Tracey A."/>
            <person name="Berriman M."/>
            <person name="Striepen B."/>
            <person name="Cotton J.A."/>
            <person name="Kissinger J.C."/>
        </authorList>
    </citation>
    <scope>NUCLEOTIDE SEQUENCE [LARGE SCALE GENOMIC DNA]</scope>
    <source>
        <strain evidence="2 3">IOWA-ATCC</strain>
    </source>
</reference>
<dbReference type="VEuPathDB" id="CryptoDB:CPATCC_0026190"/>
<dbReference type="EMBL" id="CP044418">
    <property type="protein sequence ID" value="QOY41867.1"/>
    <property type="molecule type" value="Genomic_DNA"/>
</dbReference>
<name>A0A7S7LHY0_CRYPV</name>
<evidence type="ECO:0000313" key="3">
    <source>
        <dbReference type="Proteomes" id="UP000593906"/>
    </source>
</evidence>
<protein>
    <submittedName>
        <fullName evidence="2">Uncharacterized protein</fullName>
    </submittedName>
</protein>
<dbReference type="AlphaFoldDB" id="A0A7S7LHY0"/>
<organism evidence="2 3">
    <name type="scientific">Cryptosporidium parvum</name>
    <dbReference type="NCBI Taxonomy" id="5807"/>
    <lineage>
        <taxon>Eukaryota</taxon>
        <taxon>Sar</taxon>
        <taxon>Alveolata</taxon>
        <taxon>Apicomplexa</taxon>
        <taxon>Conoidasida</taxon>
        <taxon>Coccidia</taxon>
        <taxon>Eucoccidiorida</taxon>
        <taxon>Eimeriorina</taxon>
        <taxon>Cryptosporidiidae</taxon>
        <taxon>Cryptosporidium</taxon>
    </lineage>
</organism>
<keyword evidence="1" id="KW-1133">Transmembrane helix</keyword>
<keyword evidence="1" id="KW-0472">Membrane</keyword>
<feature type="transmembrane region" description="Helical" evidence="1">
    <location>
        <begin position="38"/>
        <end position="55"/>
    </location>
</feature>
<dbReference type="Proteomes" id="UP000593906">
    <property type="component" value="Chromosome 5"/>
</dbReference>
<sequence>MSKLPLIDLYLKIIFNSFNLKQFYMPCSLSLMEYFDPYFFSLLLLLDVICTKYVYVQIATYNSNKYLINSLYFHITVGGSLFVSFTQFPKDLDENYNFFLSLM</sequence>
<proteinExistence type="predicted"/>
<gene>
    <name evidence="2" type="ORF">CPATCC_002473</name>
</gene>
<evidence type="ECO:0000313" key="2">
    <source>
        <dbReference type="EMBL" id="QOY41867.1"/>
    </source>
</evidence>
<accession>A0A7S7LHY0</accession>